<keyword evidence="1" id="KW-1133">Transmembrane helix</keyword>
<reference evidence="2" key="2">
    <citation type="journal article" date="2021" name="PeerJ">
        <title>Extensive microbial diversity within the chicken gut microbiome revealed by metagenomics and culture.</title>
        <authorList>
            <person name="Gilroy R."/>
            <person name="Ravi A."/>
            <person name="Getino M."/>
            <person name="Pursley I."/>
            <person name="Horton D.L."/>
            <person name="Alikhan N.F."/>
            <person name="Baker D."/>
            <person name="Gharbi K."/>
            <person name="Hall N."/>
            <person name="Watson M."/>
            <person name="Adriaenssens E.M."/>
            <person name="Foster-Nyarko E."/>
            <person name="Jarju S."/>
            <person name="Secka A."/>
            <person name="Antonio M."/>
            <person name="Oren A."/>
            <person name="Chaudhuri R.R."/>
            <person name="La Ragione R."/>
            <person name="Hildebrand F."/>
            <person name="Pallen M.J."/>
        </authorList>
    </citation>
    <scope>NUCLEOTIDE SEQUENCE</scope>
    <source>
        <strain evidence="2">ChiGjej1B1-2707</strain>
    </source>
</reference>
<dbReference type="InterPro" id="IPR010540">
    <property type="entry name" value="CmpB_TMEM229"/>
</dbReference>
<sequence>MGKFAHNTSFFTATIPAERARERSAHAVPAATSPYALFWLFVIASVVGLLVETIVSYPIDGVWKDRAGLVWGPFSPIYGVGAVLMTLAVGRLKDASPLRVFLSCAVVGAGFEFIAGWFFKHAFGIVAWDYSSQPFNLCGHTCLGIAICWGVLGLLWAKAFLPFALKLIARIPESVRTLATTGLALFLAVDVAATLVAFDCWYERLGGEAPDTPVEQYFEANFGNDFMAERFQTMSLYPEIASLQEGR</sequence>
<dbReference type="Pfam" id="PF06541">
    <property type="entry name" value="ABC_trans_CmpB"/>
    <property type="match status" value="1"/>
</dbReference>
<keyword evidence="1" id="KW-0472">Membrane</keyword>
<feature type="transmembrane region" description="Helical" evidence="1">
    <location>
        <begin position="69"/>
        <end position="88"/>
    </location>
</feature>
<dbReference type="Proteomes" id="UP000824261">
    <property type="component" value="Unassembled WGS sequence"/>
</dbReference>
<feature type="transmembrane region" description="Helical" evidence="1">
    <location>
        <begin position="178"/>
        <end position="198"/>
    </location>
</feature>
<evidence type="ECO:0000313" key="3">
    <source>
        <dbReference type="Proteomes" id="UP000824261"/>
    </source>
</evidence>
<gene>
    <name evidence="2" type="ORF">IAA69_07325</name>
</gene>
<organism evidence="2 3">
    <name type="scientific">Candidatus Aveggerthella stercoripullorum</name>
    <dbReference type="NCBI Taxonomy" id="2840688"/>
    <lineage>
        <taxon>Bacteria</taxon>
        <taxon>Bacillati</taxon>
        <taxon>Actinomycetota</taxon>
        <taxon>Coriobacteriia</taxon>
        <taxon>Eggerthellales</taxon>
        <taxon>Eggerthellaceae</taxon>
        <taxon>Eggerthellaceae incertae sedis</taxon>
        <taxon>Candidatus Aveggerthella</taxon>
    </lineage>
</organism>
<accession>A0A9D1A361</accession>
<feature type="transmembrane region" description="Helical" evidence="1">
    <location>
        <begin position="100"/>
        <end position="119"/>
    </location>
</feature>
<feature type="transmembrane region" description="Helical" evidence="1">
    <location>
        <begin position="36"/>
        <end position="57"/>
    </location>
</feature>
<feature type="transmembrane region" description="Helical" evidence="1">
    <location>
        <begin position="134"/>
        <end position="157"/>
    </location>
</feature>
<name>A0A9D1A361_9ACTN</name>
<reference evidence="2" key="1">
    <citation type="submission" date="2020-10" db="EMBL/GenBank/DDBJ databases">
        <authorList>
            <person name="Gilroy R."/>
        </authorList>
    </citation>
    <scope>NUCLEOTIDE SEQUENCE</scope>
    <source>
        <strain evidence="2">ChiGjej1B1-2707</strain>
    </source>
</reference>
<evidence type="ECO:0000313" key="2">
    <source>
        <dbReference type="EMBL" id="HIR02051.1"/>
    </source>
</evidence>
<proteinExistence type="predicted"/>
<comment type="caution">
    <text evidence="2">The sequence shown here is derived from an EMBL/GenBank/DDBJ whole genome shotgun (WGS) entry which is preliminary data.</text>
</comment>
<evidence type="ECO:0000256" key="1">
    <source>
        <dbReference type="SAM" id="Phobius"/>
    </source>
</evidence>
<keyword evidence="1" id="KW-0812">Transmembrane</keyword>
<protein>
    <submittedName>
        <fullName evidence="2">ABC transporter permease</fullName>
    </submittedName>
</protein>
<dbReference type="EMBL" id="DVGB01000089">
    <property type="protein sequence ID" value="HIR02051.1"/>
    <property type="molecule type" value="Genomic_DNA"/>
</dbReference>
<dbReference type="AlphaFoldDB" id="A0A9D1A361"/>